<dbReference type="InterPro" id="IPR008995">
    <property type="entry name" value="Mo/tungstate-bd_C_term_dom"/>
</dbReference>
<dbReference type="PROSITE" id="PS50893">
    <property type="entry name" value="ABC_TRANSPORTER_2"/>
    <property type="match status" value="1"/>
</dbReference>
<dbReference type="KEGG" id="pho:PH0022"/>
<dbReference type="GO" id="GO:0016887">
    <property type="term" value="F:ATP hydrolysis activity"/>
    <property type="evidence" value="ECO:0007669"/>
    <property type="project" value="InterPro"/>
</dbReference>
<proteinExistence type="evidence at protein level"/>
<dbReference type="Gene3D" id="2.40.50.100">
    <property type="match status" value="1"/>
</dbReference>
<dbReference type="Gene3D" id="2.40.50.140">
    <property type="entry name" value="Nucleic acid-binding proteins"/>
    <property type="match status" value="1"/>
</dbReference>
<feature type="binding site" evidence="9">
    <location>
        <position position="49"/>
    </location>
    <ligand>
        <name>ATP</name>
        <dbReference type="ChEBI" id="CHEBI:30616"/>
    </ligand>
</feature>
<dbReference type="EvolutionaryTrace" id="O57758"/>
<dbReference type="Gene3D" id="3.40.50.300">
    <property type="entry name" value="P-loop containing nucleotide triphosphate hydrolases"/>
    <property type="match status" value="1"/>
</dbReference>
<dbReference type="FunFam" id="3.40.50.300:FF:000042">
    <property type="entry name" value="Maltose/maltodextrin ABC transporter, ATP-binding protein"/>
    <property type="match status" value="1"/>
</dbReference>
<dbReference type="PDB" id="1VCI">
    <property type="method" value="X-ray"/>
    <property type="resolution" value="2.90 A"/>
    <property type="chains" value="A=1-373"/>
</dbReference>
<comment type="subcellular location">
    <subcellularLocation>
        <location evidence="1">Cell membrane</location>
        <topology evidence="1">Peripheral membrane protein</topology>
    </subcellularLocation>
</comment>
<dbReference type="GO" id="GO:0008643">
    <property type="term" value="P:carbohydrate transport"/>
    <property type="evidence" value="ECO:0007669"/>
    <property type="project" value="InterPro"/>
</dbReference>
<dbReference type="Pfam" id="PF00005">
    <property type="entry name" value="ABC_tran"/>
    <property type="match status" value="1"/>
</dbReference>
<feature type="binding site" evidence="9">
    <location>
        <position position="22"/>
    </location>
    <ligand>
        <name>ATP</name>
        <dbReference type="ChEBI" id="CHEBI:30616"/>
    </ligand>
</feature>
<dbReference type="PDBsum" id="1VCI"/>
<dbReference type="Pfam" id="PF17912">
    <property type="entry name" value="OB_MalK"/>
    <property type="match status" value="1"/>
</dbReference>
<dbReference type="PIR" id="C71220">
    <property type="entry name" value="C71220"/>
</dbReference>
<dbReference type="CDD" id="cd03301">
    <property type="entry name" value="ABC_MalK_N"/>
    <property type="match status" value="1"/>
</dbReference>
<keyword evidence="8 9" id="KW-0002">3D-structure</keyword>
<reference evidence="6 7" key="1">
    <citation type="journal article" date="1998" name="DNA Res.">
        <title>Complete sequence and gene organization of the genome of a hyper-thermophilic archaebacterium, Pyrococcus horikoshii OT3.</title>
        <authorList>
            <person name="Kawarabayasi Y."/>
            <person name="Sawada M."/>
            <person name="Horikawa H."/>
            <person name="Haikawa Y."/>
            <person name="Hino Y."/>
            <person name="Yamamoto S."/>
            <person name="Sekine M."/>
            <person name="Baba S."/>
            <person name="Kosugi H."/>
            <person name="Hosoyama A."/>
            <person name="Nagai Y."/>
            <person name="Sakai M."/>
            <person name="Ogura K."/>
            <person name="Otuka R."/>
            <person name="Nakazawa H."/>
            <person name="Takamiya M."/>
            <person name="Ohfuku Y."/>
            <person name="Funahashi T."/>
            <person name="Tanaka T."/>
            <person name="Kudoh Y."/>
            <person name="Yamazaki J."/>
            <person name="Kushida N."/>
            <person name="Oguchi A."/>
            <person name="Aoki K."/>
            <person name="Nakamura Y."/>
            <person name="Robb T.F."/>
            <person name="Horikoshi K."/>
            <person name="Masuchi Y."/>
            <person name="Shizuya H."/>
            <person name="Kikuchi H."/>
        </authorList>
    </citation>
    <scope>NUCLEOTIDE SEQUENCE [LARGE SCALE GENOMIC DNA]</scope>
    <source>
        <strain evidence="7">ATCC 700860 / DSM 12428 / JCM 9974 / NBRC 100139 / OT-3</strain>
    </source>
</reference>
<dbReference type="InterPro" id="IPR003439">
    <property type="entry name" value="ABC_transporter-like_ATP-bd"/>
</dbReference>
<feature type="binding site" evidence="9">
    <location>
        <position position="50"/>
    </location>
    <ligand>
        <name>ATP</name>
        <dbReference type="ChEBI" id="CHEBI:30616"/>
    </ligand>
</feature>
<dbReference type="eggNOG" id="arCOG00175">
    <property type="taxonomic scope" value="Archaea"/>
</dbReference>
<evidence type="ECO:0000259" key="5">
    <source>
        <dbReference type="PROSITE" id="PS50893"/>
    </source>
</evidence>
<feature type="binding site" evidence="9">
    <location>
        <position position="48"/>
    </location>
    <ligand>
        <name>ATP</name>
        <dbReference type="ChEBI" id="CHEBI:30616"/>
    </ligand>
</feature>
<sequence length="373" mass="42071">MGNNIEVIKMVEVKLENLTKRFGNFTAVNKLNLTIKDGEFLVLLGPSGCGKTTTLRMIAGLEEPTEGRIYFGDRDVTYLPPKDRNISMVFQSYAVWPHMTVYENIAFPLKIKKFPKDEIDKRVRWAAELLQIEELLNRYPAQLSGGQRQRVAVARAIVVEPDVLLMDEPLSNLDAKLRVAMRAEIKKLQQKLKVTTIYVTHDQVEAMTMGDRIAVMNRGQLLQIGSPTEVYLRPNSVFVATFIGAPEMNILEVSVGDGYLEGRGFRIELPQDLMDLLKDYVGKTVLFGIRPEHMTVEGVSELAHMKRTARLIGKVDFVEALGTDTILHVKFGDELVKVKLPGHIPIEPGREVKVIMDLDMIHVFDKDTEKAIV</sequence>
<dbReference type="EnsemblBacteria" id="BAA29090">
    <property type="protein sequence ID" value="BAA29090"/>
    <property type="gene ID" value="BAA29090"/>
</dbReference>
<evidence type="ECO:0007829" key="9">
    <source>
        <dbReference type="PDB" id="1VCI"/>
    </source>
</evidence>
<dbReference type="SUPFAM" id="SSF52540">
    <property type="entry name" value="P-loop containing nucleoside triphosphate hydrolases"/>
    <property type="match status" value="1"/>
</dbReference>
<dbReference type="AlphaFoldDB" id="O57758"/>
<dbReference type="SUPFAM" id="SSF50331">
    <property type="entry name" value="MOP-like"/>
    <property type="match status" value="1"/>
</dbReference>
<dbReference type="InterPro" id="IPR040582">
    <property type="entry name" value="OB_MalK-like"/>
</dbReference>
<dbReference type="GO" id="GO:0005524">
    <property type="term" value="F:ATP binding"/>
    <property type="evidence" value="ECO:0007669"/>
    <property type="project" value="UniProtKB-KW"/>
</dbReference>
<dbReference type="InterPro" id="IPR017871">
    <property type="entry name" value="ABC_transporter-like_CS"/>
</dbReference>
<dbReference type="InterPro" id="IPR027417">
    <property type="entry name" value="P-loop_NTPase"/>
</dbReference>
<keyword evidence="7" id="KW-1185">Reference proteome</keyword>
<evidence type="ECO:0000256" key="2">
    <source>
        <dbReference type="ARBA" id="ARBA00022448"/>
    </source>
</evidence>
<dbReference type="SMR" id="O57758"/>
<evidence type="ECO:0000313" key="6">
    <source>
        <dbReference type="EMBL" id="BAA29090.1"/>
    </source>
</evidence>
<keyword evidence="2" id="KW-0813">Transport</keyword>
<evidence type="ECO:0000256" key="4">
    <source>
        <dbReference type="ARBA" id="ARBA00022840"/>
    </source>
</evidence>
<evidence type="ECO:0000313" key="7">
    <source>
        <dbReference type="Proteomes" id="UP000000752"/>
    </source>
</evidence>
<dbReference type="STRING" id="70601.gene:9376929"/>
<organism evidence="6 7">
    <name type="scientific">Pyrococcus horikoshii (strain ATCC 700860 / DSM 12428 / JCM 9974 / NBRC 100139 / OT-3)</name>
    <dbReference type="NCBI Taxonomy" id="70601"/>
    <lineage>
        <taxon>Archaea</taxon>
        <taxon>Methanobacteriati</taxon>
        <taxon>Methanobacteriota</taxon>
        <taxon>Thermococci</taxon>
        <taxon>Thermococcales</taxon>
        <taxon>Thermococcaceae</taxon>
        <taxon>Pyrococcus</taxon>
    </lineage>
</organism>
<reference evidence="8 9" key="2">
    <citation type="journal article" date="2004" name="Proteins">
        <title>Crystal structure of the ATP-binding cassette of multisugar transporter from Pyrococcus horikoshii OT3.</title>
        <authorList>
            <person name="Ose T."/>
            <person name="Fujie T."/>
            <person name="Yao M."/>
            <person name="Watanabe N."/>
            <person name="Tanaka I."/>
        </authorList>
    </citation>
    <scope>X-RAY CRYSTALLOGRAPHY (2.20 ANGSTROMS) OF 2-373 IN COMPLEX WITH ATP</scope>
</reference>
<dbReference type="EMBL" id="BA000001">
    <property type="protein sequence ID" value="BAA29090.1"/>
    <property type="molecule type" value="Genomic_DNA"/>
</dbReference>
<evidence type="ECO:0007829" key="8">
    <source>
        <dbReference type="PDB" id="1V43"/>
    </source>
</evidence>
<dbReference type="NCBIfam" id="NF008653">
    <property type="entry name" value="PRK11650.1"/>
    <property type="match status" value="1"/>
</dbReference>
<keyword evidence="4 6" id="KW-0067">ATP-binding</keyword>
<dbReference type="PANTHER" id="PTHR43875:SF1">
    <property type="entry name" value="OSMOPROTECTIVE COMPOUNDS UPTAKE ATP-BINDING PROTEIN GGTA"/>
    <property type="match status" value="1"/>
</dbReference>
<dbReference type="PROSITE" id="PS00211">
    <property type="entry name" value="ABC_TRANSPORTER_1"/>
    <property type="match status" value="1"/>
</dbReference>
<dbReference type="InterPro" id="IPR015855">
    <property type="entry name" value="ABC_transpr_MalK-like"/>
</dbReference>
<dbReference type="PDB" id="1V43">
    <property type="method" value="X-ray"/>
    <property type="resolution" value="2.20 A"/>
    <property type="chains" value="A=2-373"/>
</dbReference>
<dbReference type="GO" id="GO:0140359">
    <property type="term" value="F:ABC-type transporter activity"/>
    <property type="evidence" value="ECO:0007669"/>
    <property type="project" value="InterPro"/>
</dbReference>
<dbReference type="InterPro" id="IPR003593">
    <property type="entry name" value="AAA+_ATPase"/>
</dbReference>
<dbReference type="Proteomes" id="UP000000752">
    <property type="component" value="Chromosome"/>
</dbReference>
<dbReference type="GO" id="GO:0055052">
    <property type="term" value="C:ATP-binding cassette (ABC) transporter complex, substrate-binding subunit-containing"/>
    <property type="evidence" value="ECO:0007669"/>
    <property type="project" value="TreeGrafter"/>
</dbReference>
<name>O57758_PYRHO</name>
<feature type="binding site" evidence="9">
    <location>
        <position position="52"/>
    </location>
    <ligand>
        <name>ATP</name>
        <dbReference type="ChEBI" id="CHEBI:30616"/>
    </ligand>
</feature>
<feature type="binding site" evidence="9">
    <location>
        <position position="53"/>
    </location>
    <ligand>
        <name>ATP</name>
        <dbReference type="ChEBI" id="CHEBI:30616"/>
    </ligand>
</feature>
<dbReference type="InterPro" id="IPR047641">
    <property type="entry name" value="ABC_transpr_MalK/UgpC-like"/>
</dbReference>
<evidence type="ECO:0000256" key="3">
    <source>
        <dbReference type="ARBA" id="ARBA00022741"/>
    </source>
</evidence>
<feature type="binding site" evidence="9">
    <location>
        <position position="51"/>
    </location>
    <ligand>
        <name>ATP</name>
        <dbReference type="ChEBI" id="CHEBI:30616"/>
    </ligand>
</feature>
<dbReference type="PANTHER" id="PTHR43875">
    <property type="entry name" value="MALTODEXTRIN IMPORT ATP-BINDING PROTEIN MSMX"/>
    <property type="match status" value="1"/>
</dbReference>
<gene>
    <name evidence="6" type="ordered locus">PH0022</name>
</gene>
<dbReference type="InterPro" id="IPR012340">
    <property type="entry name" value="NA-bd_OB-fold"/>
</dbReference>
<dbReference type="PDBsum" id="1V43"/>
<dbReference type="SMART" id="SM00382">
    <property type="entry name" value="AAA"/>
    <property type="match status" value="1"/>
</dbReference>
<keyword evidence="3 9" id="KW-0547">Nucleotide-binding</keyword>
<evidence type="ECO:0000256" key="1">
    <source>
        <dbReference type="ARBA" id="ARBA00004202"/>
    </source>
</evidence>
<protein>
    <submittedName>
        <fullName evidence="6">373aa long hypothetical sugar-binding transport ATP-binding protein</fullName>
    </submittedName>
</protein>
<feature type="domain" description="ABC transporter" evidence="5">
    <location>
        <begin position="13"/>
        <end position="243"/>
    </location>
</feature>
<accession>O57758</accession>